<gene>
    <name evidence="9" type="primary">phnC</name>
    <name evidence="9" type="ORF">AAIG11_07910</name>
</gene>
<protein>
    <submittedName>
        <fullName evidence="9">Phosphonate ABC transporter ATP-binding protein</fullName>
    </submittedName>
</protein>
<keyword evidence="5" id="KW-0918">Phosphonate transport</keyword>
<dbReference type="Proteomes" id="UP001407405">
    <property type="component" value="Unassembled WGS sequence"/>
</dbReference>
<keyword evidence="1" id="KW-0813">Transport</keyword>
<evidence type="ECO:0000313" key="10">
    <source>
        <dbReference type="Proteomes" id="UP001407405"/>
    </source>
</evidence>
<accession>A0ABU9VT87</accession>
<feature type="domain" description="ABC transporter" evidence="8">
    <location>
        <begin position="2"/>
        <end position="244"/>
    </location>
</feature>
<evidence type="ECO:0000259" key="8">
    <source>
        <dbReference type="PROSITE" id="PS50893"/>
    </source>
</evidence>
<dbReference type="PANTHER" id="PTHR43166:SF6">
    <property type="entry name" value="PHOSPHONATES IMPORT ATP-BINDING PROTEIN PHNC"/>
    <property type="match status" value="1"/>
</dbReference>
<dbReference type="GO" id="GO:0005524">
    <property type="term" value="F:ATP binding"/>
    <property type="evidence" value="ECO:0007669"/>
    <property type="project" value="UniProtKB-KW"/>
</dbReference>
<evidence type="ECO:0000256" key="5">
    <source>
        <dbReference type="ARBA" id="ARBA00022885"/>
    </source>
</evidence>
<keyword evidence="10" id="KW-1185">Reference proteome</keyword>
<dbReference type="SUPFAM" id="SSF52540">
    <property type="entry name" value="P-loop containing nucleoside triphosphate hydrolases"/>
    <property type="match status" value="1"/>
</dbReference>
<organism evidence="9 10">
    <name type="scientific">Anoxynatronum sibiricum</name>
    <dbReference type="NCBI Taxonomy" id="210623"/>
    <lineage>
        <taxon>Bacteria</taxon>
        <taxon>Bacillati</taxon>
        <taxon>Bacillota</taxon>
        <taxon>Clostridia</taxon>
        <taxon>Eubacteriales</taxon>
        <taxon>Clostridiaceae</taxon>
        <taxon>Anoxynatronum</taxon>
    </lineage>
</organism>
<dbReference type="InterPro" id="IPR003439">
    <property type="entry name" value="ABC_transporter-like_ATP-bd"/>
</dbReference>
<keyword evidence="3" id="KW-0547">Nucleotide-binding</keyword>
<evidence type="ECO:0000256" key="3">
    <source>
        <dbReference type="ARBA" id="ARBA00022741"/>
    </source>
</evidence>
<dbReference type="InterPro" id="IPR050086">
    <property type="entry name" value="MetN_ABC_transporter-like"/>
</dbReference>
<evidence type="ECO:0000256" key="4">
    <source>
        <dbReference type="ARBA" id="ARBA00022840"/>
    </source>
</evidence>
<dbReference type="Gene3D" id="3.40.50.300">
    <property type="entry name" value="P-loop containing nucleotide triphosphate hydrolases"/>
    <property type="match status" value="1"/>
</dbReference>
<evidence type="ECO:0000256" key="7">
    <source>
        <dbReference type="ARBA" id="ARBA00023136"/>
    </source>
</evidence>
<dbReference type="PROSITE" id="PS00211">
    <property type="entry name" value="ABC_TRANSPORTER_1"/>
    <property type="match status" value="1"/>
</dbReference>
<dbReference type="PANTHER" id="PTHR43166">
    <property type="entry name" value="AMINO ACID IMPORT ATP-BINDING PROTEIN"/>
    <property type="match status" value="1"/>
</dbReference>
<comment type="caution">
    <text evidence="9">The sequence shown here is derived from an EMBL/GenBank/DDBJ whole genome shotgun (WGS) entry which is preliminary data.</text>
</comment>
<keyword evidence="2" id="KW-1003">Cell membrane</keyword>
<dbReference type="EMBL" id="JBCITM010000006">
    <property type="protein sequence ID" value="MEN1760393.1"/>
    <property type="molecule type" value="Genomic_DNA"/>
</dbReference>
<dbReference type="InterPro" id="IPR027417">
    <property type="entry name" value="P-loop_NTPase"/>
</dbReference>
<name>A0ABU9VT87_9CLOT</name>
<dbReference type="InterPro" id="IPR012693">
    <property type="entry name" value="ABC_transpr_PhnC"/>
</dbReference>
<evidence type="ECO:0000313" key="9">
    <source>
        <dbReference type="EMBL" id="MEN1760393.1"/>
    </source>
</evidence>
<proteinExistence type="predicted"/>
<dbReference type="SMART" id="SM00382">
    <property type="entry name" value="AAA"/>
    <property type="match status" value="1"/>
</dbReference>
<dbReference type="CDD" id="cd03256">
    <property type="entry name" value="ABC_PhnC_transporter"/>
    <property type="match status" value="1"/>
</dbReference>
<dbReference type="PROSITE" id="PS50893">
    <property type="entry name" value="ABC_TRANSPORTER_2"/>
    <property type="match status" value="1"/>
</dbReference>
<keyword evidence="4 9" id="KW-0067">ATP-binding</keyword>
<keyword evidence="6" id="KW-1278">Translocase</keyword>
<dbReference type="NCBIfam" id="TIGR02315">
    <property type="entry name" value="ABC_phnC"/>
    <property type="match status" value="1"/>
</dbReference>
<keyword evidence="7" id="KW-0472">Membrane</keyword>
<reference evidence="9 10" key="1">
    <citation type="submission" date="2024-04" db="EMBL/GenBank/DDBJ databases">
        <title>Genome sequencing and metabolic network reconstruction of aminoacids and betaine degradation by Anoxynatronum sibiricum.</title>
        <authorList>
            <person name="Detkova E.N."/>
            <person name="Boltjanskaja Y.V."/>
            <person name="Mardanov A.V."/>
            <person name="Kevbrin V."/>
        </authorList>
    </citation>
    <scope>NUCLEOTIDE SEQUENCE [LARGE SCALE GENOMIC DNA]</scope>
    <source>
        <strain evidence="9 10">Z-7981</strain>
    </source>
</reference>
<dbReference type="RefSeq" id="WP_343185713.1">
    <property type="nucleotide sequence ID" value="NZ_JBCITM010000006.1"/>
</dbReference>
<evidence type="ECO:0000256" key="1">
    <source>
        <dbReference type="ARBA" id="ARBA00022448"/>
    </source>
</evidence>
<evidence type="ECO:0000256" key="2">
    <source>
        <dbReference type="ARBA" id="ARBA00022475"/>
    </source>
</evidence>
<dbReference type="Pfam" id="PF00005">
    <property type="entry name" value="ABC_tran"/>
    <property type="match status" value="1"/>
</dbReference>
<dbReference type="InterPro" id="IPR017871">
    <property type="entry name" value="ABC_transporter-like_CS"/>
</dbReference>
<dbReference type="InterPro" id="IPR003593">
    <property type="entry name" value="AAA+_ATPase"/>
</dbReference>
<evidence type="ECO:0000256" key="6">
    <source>
        <dbReference type="ARBA" id="ARBA00022967"/>
    </source>
</evidence>
<sequence>MLHAKGVNKTYKNKVQALKNIDLDLCKGEFAVLLGLSGAGKSTLLRCINGLVPIDSGDIIFENQSVLERNKLTRLRKDIGMIFQQFNIIKRLSVLENVLCGRLAYNSSIPSSLRLFPKEEVEWALTCIEKVGLEDKALTRSDQLSGGQQQRVGIARALAQKPKLILADEPVASLDPYSSEEIMELLHKINALENITLLMSLHQVDLAKKYGKRIIGLKGGHIVFDQLTPEVTRDDLKLIYSENHSHEEREGAYDNAHRQKTQ</sequence>